<evidence type="ECO:0000256" key="2">
    <source>
        <dbReference type="SAM" id="Phobius"/>
    </source>
</evidence>
<gene>
    <name evidence="3" type="ORF">B1H18_34085</name>
</gene>
<dbReference type="PANTHER" id="PTHR42305">
    <property type="entry name" value="MEMBRANE PROTEIN RV1733C-RELATED"/>
    <property type="match status" value="1"/>
</dbReference>
<evidence type="ECO:0000256" key="1">
    <source>
        <dbReference type="SAM" id="MobiDB-lite"/>
    </source>
</evidence>
<sequence>MRSIVGLWRWRRNPVRRGTDLVEAWTALITVVLIVLLCPVAGLAAGNHAHDALQQTVDTQIHVRHRLVATVVKPDGGPRVDSDPETSTARDSHSRVLADWKAPDGTQHRGKVLADLSRPRTGDHFELWTDRRGRIVGRPLDGSTAGAHAVLAGLGTAAATGVVLEGARRLLLWRSVRRRYDQWDSAWAKTGPDWGRAGAGSE</sequence>
<dbReference type="AlphaFoldDB" id="A0A1V3ZZ17"/>
<keyword evidence="2" id="KW-0812">Transmembrane</keyword>
<feature type="transmembrane region" description="Helical" evidence="2">
    <location>
        <begin position="21"/>
        <end position="45"/>
    </location>
</feature>
<reference evidence="3 4" key="1">
    <citation type="submission" date="2017-02" db="EMBL/GenBank/DDBJ databases">
        <title>Draft Genome Sequence of Streptomyces tsukubaensis F601, a Producer of the immunosuppressant tacrolimus FK506.</title>
        <authorList>
            <person name="Zong G."/>
            <person name="Zhong C."/>
            <person name="Fu J."/>
            <person name="Qin R."/>
            <person name="Cao G."/>
        </authorList>
    </citation>
    <scope>NUCLEOTIDE SEQUENCE [LARGE SCALE GENOMIC DNA]</scope>
    <source>
        <strain evidence="3 4">F601</strain>
    </source>
</reference>
<feature type="compositionally biased region" description="Basic and acidic residues" evidence="1">
    <location>
        <begin position="76"/>
        <end position="94"/>
    </location>
</feature>
<evidence type="ECO:0008006" key="5">
    <source>
        <dbReference type="Google" id="ProtNLM"/>
    </source>
</evidence>
<dbReference type="RefSeq" id="WP_077974464.1">
    <property type="nucleotide sequence ID" value="NZ_CP045178.1"/>
</dbReference>
<comment type="caution">
    <text evidence="3">The sequence shown here is derived from an EMBL/GenBank/DDBJ whole genome shotgun (WGS) entry which is preliminary data.</text>
</comment>
<feature type="region of interest" description="Disordered" evidence="1">
    <location>
        <begin position="73"/>
        <end position="94"/>
    </location>
</feature>
<protein>
    <recommendedName>
        <fullName evidence="5">Integral membrane protein</fullName>
    </recommendedName>
</protein>
<evidence type="ECO:0000313" key="4">
    <source>
        <dbReference type="Proteomes" id="UP000190539"/>
    </source>
</evidence>
<proteinExistence type="predicted"/>
<keyword evidence="2" id="KW-0472">Membrane</keyword>
<name>A0A1V3ZZ17_9ACTN</name>
<organism evidence="3 4">
    <name type="scientific">Streptomyces tsukubensis</name>
    <dbReference type="NCBI Taxonomy" id="83656"/>
    <lineage>
        <taxon>Bacteria</taxon>
        <taxon>Bacillati</taxon>
        <taxon>Actinomycetota</taxon>
        <taxon>Actinomycetes</taxon>
        <taxon>Kitasatosporales</taxon>
        <taxon>Streptomycetaceae</taxon>
        <taxon>Streptomyces</taxon>
    </lineage>
</organism>
<dbReference type="InterPro" id="IPR039708">
    <property type="entry name" value="MT1774/Rv1733c-like"/>
</dbReference>
<dbReference type="STRING" id="83656.B1H18_34085"/>
<evidence type="ECO:0000313" key="3">
    <source>
        <dbReference type="EMBL" id="OON71387.1"/>
    </source>
</evidence>
<keyword evidence="2" id="KW-1133">Transmembrane helix</keyword>
<keyword evidence="4" id="KW-1185">Reference proteome</keyword>
<dbReference type="Proteomes" id="UP000190539">
    <property type="component" value="Unassembled WGS sequence"/>
</dbReference>
<dbReference type="EMBL" id="MVFC01000060">
    <property type="protein sequence ID" value="OON71387.1"/>
    <property type="molecule type" value="Genomic_DNA"/>
</dbReference>
<dbReference type="PANTHER" id="PTHR42305:SF1">
    <property type="entry name" value="MEMBRANE PROTEIN RV1733C-RELATED"/>
    <property type="match status" value="1"/>
</dbReference>
<accession>A0A1V3ZZ17</accession>
<dbReference type="OrthoDB" id="4325432at2"/>